<gene>
    <name evidence="4" type="primary">LOC111127024</name>
</gene>
<keyword evidence="2" id="KW-0472">Membrane</keyword>
<keyword evidence="2" id="KW-0812">Transmembrane</keyword>
<organism evidence="3 4">
    <name type="scientific">Crassostrea virginica</name>
    <name type="common">Eastern oyster</name>
    <dbReference type="NCBI Taxonomy" id="6565"/>
    <lineage>
        <taxon>Eukaryota</taxon>
        <taxon>Metazoa</taxon>
        <taxon>Spiralia</taxon>
        <taxon>Lophotrochozoa</taxon>
        <taxon>Mollusca</taxon>
        <taxon>Bivalvia</taxon>
        <taxon>Autobranchia</taxon>
        <taxon>Pteriomorphia</taxon>
        <taxon>Ostreida</taxon>
        <taxon>Ostreoidea</taxon>
        <taxon>Ostreidae</taxon>
        <taxon>Crassostrea</taxon>
    </lineage>
</organism>
<keyword evidence="3" id="KW-1185">Reference proteome</keyword>
<reference evidence="4" key="2">
    <citation type="submission" date="2025-08" db="UniProtKB">
        <authorList>
            <consortium name="RefSeq"/>
        </authorList>
    </citation>
    <scope>IDENTIFICATION</scope>
    <source>
        <tissue evidence="4">Whole sample</tissue>
    </source>
</reference>
<evidence type="ECO:0000256" key="1">
    <source>
        <dbReference type="SAM" id="MobiDB-lite"/>
    </source>
</evidence>
<dbReference type="AlphaFoldDB" id="A0A8B8DL54"/>
<evidence type="ECO:0000256" key="2">
    <source>
        <dbReference type="SAM" id="Phobius"/>
    </source>
</evidence>
<dbReference type="OrthoDB" id="6144115at2759"/>
<keyword evidence="2" id="KW-1133">Transmembrane helix</keyword>
<dbReference type="GeneID" id="111127024"/>
<evidence type="ECO:0000313" key="3">
    <source>
        <dbReference type="Proteomes" id="UP000694844"/>
    </source>
</evidence>
<accession>A0A8B8DL54</accession>
<dbReference type="Gene3D" id="2.170.300.10">
    <property type="entry name" value="Tie2 ligand-binding domain superfamily"/>
    <property type="match status" value="1"/>
</dbReference>
<dbReference type="KEGG" id="cvn:111127024"/>
<name>A0A8B8DL54_CRAVI</name>
<feature type="compositionally biased region" description="Basic and acidic residues" evidence="1">
    <location>
        <begin position="75"/>
        <end position="86"/>
    </location>
</feature>
<dbReference type="Proteomes" id="UP000694844">
    <property type="component" value="Chromosome 1"/>
</dbReference>
<protein>
    <submittedName>
        <fullName evidence="4">Uncharacterized protein LOC111127024 isoform X1</fullName>
    </submittedName>
</protein>
<feature type="region of interest" description="Disordered" evidence="1">
    <location>
        <begin position="50"/>
        <end position="98"/>
    </location>
</feature>
<evidence type="ECO:0000313" key="4">
    <source>
        <dbReference type="RefSeq" id="XP_022327716.1"/>
    </source>
</evidence>
<sequence length="653" mass="72956">MAVVDIHHIIPSIHPKIYPDHSDGTYTDDITSESDIHDLHFQYHRDRTEEEITHDNHSISSVPLKEFSTTQSHGDSSKRRLSHEHSTPNTKQGGTSDLGKRKLKHKKVIIVSVCVVVIVVVVALLLYFLLRTPNTDKKPSEECRQLPARFGNDCQYRCHCLNLTEICHKTTGRCESGCMNGWLGENCQIISSIFNTVTIKATLQSRHVVTCSIYKLWYHWMNVYLSLDNGTQAYTLVNVSNDGVVSASDQRLNATLQKGAGTDEPDNVSFVFEFPEEACDLEGSYTCQFKMVENLNTKFAGLSVFVEARPNITEFHIEDYYYNISNHSLSCSATFASNPTNDIKLEICLGNSFKFITDDPAFILSQSSDVKTLGKCSHQKTVSYTFDFALVSNGTLLRCVAIDHNLNITIKTLCDALVLRSPDISVTVEPKLQVTVPGSTVDILCHANVSNYEWKEIHFDYTNDTTSLRMLSIVPTDSSRIFGNKANATLFSKNDNVNISFVLLTTEVVPFCNTKMELTCNIEFLDKTLGRKNDTGTVIVKAPPTNLTIALENEYVDGVYSTINCTANMDPNNTMLFLVGKETTGHEPTMAPNINVQTFVEQSNDCGPKVRAVYPADFSFLRSNSILACVAFDKDYGENFTSEYKTPSIIIIN</sequence>
<dbReference type="RefSeq" id="XP_022327716.1">
    <property type="nucleotide sequence ID" value="XM_022472008.1"/>
</dbReference>
<reference evidence="3" key="1">
    <citation type="submission" date="2024-06" db="UniProtKB">
        <authorList>
            <consortium name="RefSeq"/>
        </authorList>
    </citation>
    <scope>NUCLEOTIDE SEQUENCE [LARGE SCALE GENOMIC DNA]</scope>
</reference>
<proteinExistence type="predicted"/>
<feature type="transmembrane region" description="Helical" evidence="2">
    <location>
        <begin position="108"/>
        <end position="130"/>
    </location>
</feature>